<organism evidence="1 2">
    <name type="scientific">Curtobacterium pusillum</name>
    <dbReference type="NCBI Taxonomy" id="69373"/>
    <lineage>
        <taxon>Bacteria</taxon>
        <taxon>Bacillati</taxon>
        <taxon>Actinomycetota</taxon>
        <taxon>Actinomycetes</taxon>
        <taxon>Micrococcales</taxon>
        <taxon>Microbacteriaceae</taxon>
        <taxon>Curtobacterium</taxon>
    </lineage>
</organism>
<protein>
    <submittedName>
        <fullName evidence="1">Phosphatidylglycerophosphatase C</fullName>
        <ecNumber evidence="1">3.1.3.27</ecNumber>
    </submittedName>
</protein>
<dbReference type="EMBL" id="JACGXP010000003">
    <property type="protein sequence ID" value="MBA8990759.1"/>
    <property type="molecule type" value="Genomic_DNA"/>
</dbReference>
<dbReference type="InterPro" id="IPR036412">
    <property type="entry name" value="HAD-like_sf"/>
</dbReference>
<comment type="caution">
    <text evidence="1">The sequence shown here is derived from an EMBL/GenBank/DDBJ whole genome shotgun (WGS) entry which is preliminary data.</text>
</comment>
<proteinExistence type="predicted"/>
<dbReference type="Pfam" id="PF12710">
    <property type="entry name" value="HAD"/>
    <property type="match status" value="1"/>
</dbReference>
<reference evidence="1 2" key="1">
    <citation type="submission" date="2020-07" db="EMBL/GenBank/DDBJ databases">
        <title>Above-ground endophytic microbial communities from plants in different locations in the United States.</title>
        <authorList>
            <person name="Frank C."/>
        </authorList>
    </citation>
    <scope>NUCLEOTIDE SEQUENCE [LARGE SCALE GENOMIC DNA]</scope>
    <source>
        <strain evidence="1 2">WPL5_2</strain>
    </source>
</reference>
<sequence length="206" mass="22583">MFDLDGVITSRDTMADLCGGLLRRRPSRLFLAVGLLVRRRFANSEQAVQRCDAALVALALRGMTLDDYESAAERTVRRFVSEPDLLRPSLIEALQRSVVGGPVVVATASEVTLARRLLEELGVGDVEVIGSELAVTPRGLRFRRHNVGERKLASLLDRRLPLGEATFYTDSTSDLPVATACGHTVYVGGDQRAFTHFVKASWWAGD</sequence>
<accession>A0AAW3T7E1</accession>
<dbReference type="Proteomes" id="UP000590225">
    <property type="component" value="Unassembled WGS sequence"/>
</dbReference>
<dbReference type="AlphaFoldDB" id="A0AAW3T7E1"/>
<dbReference type="GO" id="GO:0008962">
    <property type="term" value="F:phosphatidylglycerophosphatase activity"/>
    <property type="evidence" value="ECO:0007669"/>
    <property type="project" value="UniProtKB-EC"/>
</dbReference>
<evidence type="ECO:0000313" key="2">
    <source>
        <dbReference type="Proteomes" id="UP000590225"/>
    </source>
</evidence>
<dbReference type="Gene3D" id="3.40.50.1000">
    <property type="entry name" value="HAD superfamily/HAD-like"/>
    <property type="match status" value="1"/>
</dbReference>
<gene>
    <name evidence="1" type="ORF">FHW23_002024</name>
</gene>
<evidence type="ECO:0000313" key="1">
    <source>
        <dbReference type="EMBL" id="MBA8990759.1"/>
    </source>
</evidence>
<dbReference type="InterPro" id="IPR023214">
    <property type="entry name" value="HAD_sf"/>
</dbReference>
<keyword evidence="1" id="KW-0378">Hydrolase</keyword>
<dbReference type="SUPFAM" id="SSF56784">
    <property type="entry name" value="HAD-like"/>
    <property type="match status" value="1"/>
</dbReference>
<dbReference type="EC" id="3.1.3.27" evidence="1"/>
<name>A0AAW3T7E1_9MICO</name>